<reference evidence="2 3" key="1">
    <citation type="journal article" date="2020" name="BMC Genomics">
        <title>Intraspecific diversification of the crop wild relative Brassica cretica Lam. using demographic model selection.</title>
        <authorList>
            <person name="Kioukis A."/>
            <person name="Michalopoulou V.A."/>
            <person name="Briers L."/>
            <person name="Pirintsos S."/>
            <person name="Studholme D.J."/>
            <person name="Pavlidis P."/>
            <person name="Sarris P.F."/>
        </authorList>
    </citation>
    <scope>NUCLEOTIDE SEQUENCE [LARGE SCALE GENOMIC DNA]</scope>
    <source>
        <strain evidence="3">cv. PFS-1207/04</strain>
    </source>
</reference>
<sequence>MAMFQSGAWPRKETSNQVSPESIRVRDAKNMWSRVSSGSTEPADLNLAPHCSSIPVESLFRTASHDINENCGFWMMRTKVCSYHLQVSIAHGFLMHPLLGVEQSSWQLSSPVGDSCDIF</sequence>
<evidence type="ECO:0000313" key="2">
    <source>
        <dbReference type="EMBL" id="KAF3543180.1"/>
    </source>
</evidence>
<dbReference type="EMBL" id="QGKV02000832">
    <property type="protein sequence ID" value="KAF3543180.1"/>
    <property type="molecule type" value="Genomic_DNA"/>
</dbReference>
<accession>A0ABQ7BUT3</accession>
<dbReference type="Proteomes" id="UP000266723">
    <property type="component" value="Unassembled WGS sequence"/>
</dbReference>
<organism evidence="2 3">
    <name type="scientific">Brassica cretica</name>
    <name type="common">Mustard</name>
    <dbReference type="NCBI Taxonomy" id="69181"/>
    <lineage>
        <taxon>Eukaryota</taxon>
        <taxon>Viridiplantae</taxon>
        <taxon>Streptophyta</taxon>
        <taxon>Embryophyta</taxon>
        <taxon>Tracheophyta</taxon>
        <taxon>Spermatophyta</taxon>
        <taxon>Magnoliopsida</taxon>
        <taxon>eudicotyledons</taxon>
        <taxon>Gunneridae</taxon>
        <taxon>Pentapetalae</taxon>
        <taxon>rosids</taxon>
        <taxon>malvids</taxon>
        <taxon>Brassicales</taxon>
        <taxon>Brassicaceae</taxon>
        <taxon>Brassiceae</taxon>
        <taxon>Brassica</taxon>
    </lineage>
</organism>
<evidence type="ECO:0000313" key="3">
    <source>
        <dbReference type="Proteomes" id="UP000266723"/>
    </source>
</evidence>
<proteinExistence type="predicted"/>
<keyword evidence="3" id="KW-1185">Reference proteome</keyword>
<evidence type="ECO:0000256" key="1">
    <source>
        <dbReference type="SAM" id="MobiDB-lite"/>
    </source>
</evidence>
<gene>
    <name evidence="2" type="ORF">DY000_02006863</name>
</gene>
<comment type="caution">
    <text evidence="2">The sequence shown here is derived from an EMBL/GenBank/DDBJ whole genome shotgun (WGS) entry which is preliminary data.</text>
</comment>
<feature type="region of interest" description="Disordered" evidence="1">
    <location>
        <begin position="1"/>
        <end position="22"/>
    </location>
</feature>
<name>A0ABQ7BUT3_BRACR</name>
<protein>
    <submittedName>
        <fullName evidence="2">Uncharacterized protein</fullName>
    </submittedName>
</protein>